<comment type="caution">
    <text evidence="8">The sequence shown here is derived from an EMBL/GenBank/DDBJ whole genome shotgun (WGS) entry which is preliminary data.</text>
</comment>
<dbReference type="PROSITE" id="PS00028">
    <property type="entry name" value="ZINC_FINGER_C2H2_1"/>
    <property type="match status" value="6"/>
</dbReference>
<keyword evidence="4" id="KW-0862">Zinc</keyword>
<feature type="domain" description="C2H2-type" evidence="7">
    <location>
        <begin position="610"/>
        <end position="639"/>
    </location>
</feature>
<organism evidence="8 9">
    <name type="scientific">Rhodotorula toruloides</name>
    <name type="common">Yeast</name>
    <name type="synonym">Rhodosporidium toruloides</name>
    <dbReference type="NCBI Taxonomy" id="5286"/>
    <lineage>
        <taxon>Eukaryota</taxon>
        <taxon>Fungi</taxon>
        <taxon>Dikarya</taxon>
        <taxon>Basidiomycota</taxon>
        <taxon>Pucciniomycotina</taxon>
        <taxon>Microbotryomycetes</taxon>
        <taxon>Sporidiobolales</taxon>
        <taxon>Sporidiobolaceae</taxon>
        <taxon>Rhodotorula</taxon>
    </lineage>
</organism>
<gene>
    <name evidence="8" type="ORF">Rt10032_c08g3430</name>
</gene>
<feature type="region of interest" description="Disordered" evidence="6">
    <location>
        <begin position="301"/>
        <end position="327"/>
    </location>
</feature>
<dbReference type="AlphaFoldDB" id="A0A511KGB6"/>
<dbReference type="InterPro" id="IPR036236">
    <property type="entry name" value="Znf_C2H2_sf"/>
</dbReference>
<sequence>MLLLDSAQAPSSSTSRSGDDCLQCASLPLIDACCAPSAIHAGCTDPTCLPPSVPIRNDCPTCVNGLGLITTKDGGRHASTIDGKGKGVDREKGKDGDEQMADLDGLLQGLDEQTIQDILNCCCCDTVLHDQPSSFDPSTHLQHQQLPQHIHCADSHQQSALHVHPPPHEPPSTLDATTALHQLLRTTFQPPTPASLPPTSSPPNASAPIASSSAPYSCGWRDCVLSFASHDELTMHVLGTHLVNPSDPASPSTAASSLARVALLQVVQHAQATGQGASADPLAAALLSLLTSALPTSSASAAPQSQLAAQSVVPHRHSHAHSHSHAHVHSRLRSHVHHRHPYGAAHAHAVAAKREKQRKSQVDEAPPPIASTAIVSPHPSMGVGASRQASVPVAPISPPSDLDASISTATSPPLASTFAVSPPVREHACHWRHCTLTFPTTSLLMEHLSTAHVGAGKARYTCEWDGCERSTCLAAFEEGEDVEGLGAEEWERRREGREDKGVFRQRQKVMRHLQMHTGDRPFACDVCGKTFSESLTLAQHMRVHTQERPYVCDHPGCGKSFALASALTIHKRTHSGDRPFVCPHPGCTAAFSESSNLSKHIRTHGQERRYVCSEPGCGKLFGRSDQLKRHAKVHERRNRGAKSEGTEVS</sequence>
<feature type="domain" description="C2H2-type" evidence="7">
    <location>
        <begin position="580"/>
        <end position="609"/>
    </location>
</feature>
<feature type="region of interest" description="Disordered" evidence="6">
    <location>
        <begin position="628"/>
        <end position="649"/>
    </location>
</feature>
<name>A0A511KGB6_RHOTO</name>
<feature type="compositionally biased region" description="Low complexity" evidence="6">
    <location>
        <begin position="301"/>
        <end position="313"/>
    </location>
</feature>
<dbReference type="Proteomes" id="UP000321518">
    <property type="component" value="Unassembled WGS sequence"/>
</dbReference>
<feature type="compositionally biased region" description="Pro residues" evidence="6">
    <location>
        <begin position="190"/>
        <end position="201"/>
    </location>
</feature>
<dbReference type="PROSITE" id="PS50157">
    <property type="entry name" value="ZINC_FINGER_C2H2_2"/>
    <property type="match status" value="4"/>
</dbReference>
<feature type="region of interest" description="Disordered" evidence="6">
    <location>
        <begin position="345"/>
        <end position="385"/>
    </location>
</feature>
<dbReference type="SMART" id="SM00355">
    <property type="entry name" value="ZnF_C2H2"/>
    <property type="match status" value="6"/>
</dbReference>
<feature type="compositionally biased region" description="Low complexity" evidence="6">
    <location>
        <begin position="140"/>
        <end position="150"/>
    </location>
</feature>
<evidence type="ECO:0000256" key="1">
    <source>
        <dbReference type="ARBA" id="ARBA00022723"/>
    </source>
</evidence>
<dbReference type="GO" id="GO:0000978">
    <property type="term" value="F:RNA polymerase II cis-regulatory region sequence-specific DNA binding"/>
    <property type="evidence" value="ECO:0007669"/>
    <property type="project" value="TreeGrafter"/>
</dbReference>
<proteinExistence type="predicted"/>
<evidence type="ECO:0000256" key="3">
    <source>
        <dbReference type="ARBA" id="ARBA00022771"/>
    </source>
</evidence>
<evidence type="ECO:0000313" key="8">
    <source>
        <dbReference type="EMBL" id="GEM09413.1"/>
    </source>
</evidence>
<dbReference type="Pfam" id="PF00096">
    <property type="entry name" value="zf-C2H2"/>
    <property type="match status" value="4"/>
</dbReference>
<dbReference type="GO" id="GO:0000785">
    <property type="term" value="C:chromatin"/>
    <property type="evidence" value="ECO:0007669"/>
    <property type="project" value="TreeGrafter"/>
</dbReference>
<dbReference type="OrthoDB" id="3437960at2759"/>
<dbReference type="EMBL" id="BJWK01000008">
    <property type="protein sequence ID" value="GEM09413.1"/>
    <property type="molecule type" value="Genomic_DNA"/>
</dbReference>
<dbReference type="PANTHER" id="PTHR14003">
    <property type="entry name" value="TRANSCRIPTIONAL REPRESSOR PROTEIN YY"/>
    <property type="match status" value="1"/>
</dbReference>
<feature type="compositionally biased region" description="Basic residues" evidence="6">
    <location>
        <begin position="314"/>
        <end position="327"/>
    </location>
</feature>
<feature type="compositionally biased region" description="Basic residues" evidence="6">
    <location>
        <begin position="629"/>
        <end position="640"/>
    </location>
</feature>
<keyword evidence="2" id="KW-0677">Repeat</keyword>
<accession>A0A511KGB6</accession>
<evidence type="ECO:0000256" key="2">
    <source>
        <dbReference type="ARBA" id="ARBA00022737"/>
    </source>
</evidence>
<dbReference type="GO" id="GO:0031519">
    <property type="term" value="C:PcG protein complex"/>
    <property type="evidence" value="ECO:0007669"/>
    <property type="project" value="TreeGrafter"/>
</dbReference>
<feature type="region of interest" description="Disordered" evidence="6">
    <location>
        <begin position="135"/>
        <end position="174"/>
    </location>
</feature>
<feature type="domain" description="C2H2-type" evidence="7">
    <location>
        <begin position="550"/>
        <end position="579"/>
    </location>
</feature>
<evidence type="ECO:0000256" key="4">
    <source>
        <dbReference type="ARBA" id="ARBA00022833"/>
    </source>
</evidence>
<keyword evidence="1" id="KW-0479">Metal-binding</keyword>
<feature type="compositionally biased region" description="Basic and acidic residues" evidence="6">
    <location>
        <begin position="83"/>
        <end position="96"/>
    </location>
</feature>
<dbReference type="FunFam" id="3.30.160.60:FF:000624">
    <property type="entry name" value="zinc finger protein 697"/>
    <property type="match status" value="1"/>
</dbReference>
<dbReference type="SUPFAM" id="SSF57667">
    <property type="entry name" value="beta-beta-alpha zinc fingers"/>
    <property type="match status" value="4"/>
</dbReference>
<evidence type="ECO:0000259" key="7">
    <source>
        <dbReference type="PROSITE" id="PS50157"/>
    </source>
</evidence>
<feature type="region of interest" description="Disordered" evidence="6">
    <location>
        <begin position="188"/>
        <end position="208"/>
    </location>
</feature>
<dbReference type="GO" id="GO:0005667">
    <property type="term" value="C:transcription regulator complex"/>
    <property type="evidence" value="ECO:0007669"/>
    <property type="project" value="TreeGrafter"/>
</dbReference>
<feature type="domain" description="C2H2-type" evidence="7">
    <location>
        <begin position="522"/>
        <end position="549"/>
    </location>
</feature>
<feature type="compositionally biased region" description="Basic and acidic residues" evidence="6">
    <location>
        <begin position="352"/>
        <end position="362"/>
    </location>
</feature>
<feature type="region of interest" description="Disordered" evidence="6">
    <location>
        <begin position="77"/>
        <end position="96"/>
    </location>
</feature>
<reference evidence="8 9" key="1">
    <citation type="submission" date="2019-07" db="EMBL/GenBank/DDBJ databases">
        <title>Rhodotorula toruloides NBRC10032 genome sequencing.</title>
        <authorList>
            <person name="Shida Y."/>
            <person name="Takaku H."/>
            <person name="Ogasawara W."/>
            <person name="Mori K."/>
        </authorList>
    </citation>
    <scope>NUCLEOTIDE SEQUENCE [LARGE SCALE GENOMIC DNA]</scope>
    <source>
        <strain evidence="8 9">NBRC10032</strain>
    </source>
</reference>
<dbReference type="FunFam" id="3.30.160.60:FF:000125">
    <property type="entry name" value="Putative zinc finger protein 143"/>
    <property type="match status" value="2"/>
</dbReference>
<evidence type="ECO:0000256" key="5">
    <source>
        <dbReference type="PROSITE-ProRule" id="PRU00042"/>
    </source>
</evidence>
<dbReference type="PANTHER" id="PTHR14003:SF19">
    <property type="entry name" value="YY2 TRANSCRIPTION FACTOR"/>
    <property type="match status" value="1"/>
</dbReference>
<evidence type="ECO:0000313" key="9">
    <source>
        <dbReference type="Proteomes" id="UP000321518"/>
    </source>
</evidence>
<dbReference type="InterPro" id="IPR013087">
    <property type="entry name" value="Znf_C2H2_type"/>
</dbReference>
<evidence type="ECO:0000256" key="6">
    <source>
        <dbReference type="SAM" id="MobiDB-lite"/>
    </source>
</evidence>
<keyword evidence="3 5" id="KW-0863">Zinc-finger</keyword>
<protein>
    <submittedName>
        <fullName evidence="8">Zinc finger, C2H2-like protein</fullName>
    </submittedName>
</protein>
<dbReference type="GO" id="GO:0000981">
    <property type="term" value="F:DNA-binding transcription factor activity, RNA polymerase II-specific"/>
    <property type="evidence" value="ECO:0007669"/>
    <property type="project" value="UniProtKB-ARBA"/>
</dbReference>
<dbReference type="Gene3D" id="3.30.160.60">
    <property type="entry name" value="Classic Zinc Finger"/>
    <property type="match status" value="5"/>
</dbReference>
<dbReference type="GO" id="GO:0008270">
    <property type="term" value="F:zinc ion binding"/>
    <property type="evidence" value="ECO:0007669"/>
    <property type="project" value="UniProtKB-KW"/>
</dbReference>